<evidence type="ECO:0000256" key="1">
    <source>
        <dbReference type="ARBA" id="ARBA00003318"/>
    </source>
</evidence>
<evidence type="ECO:0000256" key="3">
    <source>
        <dbReference type="ARBA" id="ARBA00022448"/>
    </source>
</evidence>
<dbReference type="InterPro" id="IPR036249">
    <property type="entry name" value="Thioredoxin-like_sf"/>
</dbReference>
<dbReference type="PANTHER" id="PTHR45663">
    <property type="entry name" value="GEO12009P1"/>
    <property type="match status" value="1"/>
</dbReference>
<comment type="similarity">
    <text evidence="2 8">Belongs to the thioredoxin family.</text>
</comment>
<evidence type="ECO:0000313" key="13">
    <source>
        <dbReference type="Proteomes" id="UP000515275"/>
    </source>
</evidence>
<evidence type="ECO:0000256" key="9">
    <source>
        <dbReference type="PIRSR" id="PIRSR000077-1"/>
    </source>
</evidence>
<dbReference type="InterPro" id="IPR013766">
    <property type="entry name" value="Thioredoxin_domain"/>
</dbReference>
<name>A0A7G7YQN8_9CORY</name>
<feature type="disulfide bond" description="Redox-active" evidence="10">
    <location>
        <begin position="32"/>
        <end position="35"/>
    </location>
</feature>
<evidence type="ECO:0000259" key="11">
    <source>
        <dbReference type="PROSITE" id="PS51352"/>
    </source>
</evidence>
<dbReference type="FunFam" id="3.40.30.10:FF:000001">
    <property type="entry name" value="Thioredoxin"/>
    <property type="match status" value="1"/>
</dbReference>
<dbReference type="GO" id="GO:0005829">
    <property type="term" value="C:cytosol"/>
    <property type="evidence" value="ECO:0007669"/>
    <property type="project" value="TreeGrafter"/>
</dbReference>
<gene>
    <name evidence="12" type="primary">trxA</name>
    <name evidence="12" type="ORF">GP473_09280</name>
</gene>
<evidence type="ECO:0000313" key="12">
    <source>
        <dbReference type="EMBL" id="QNH96808.1"/>
    </source>
</evidence>
<feature type="site" description="Contributes to redox potential value" evidence="9">
    <location>
        <position position="33"/>
    </location>
</feature>
<evidence type="ECO:0000256" key="6">
    <source>
        <dbReference type="ARBA" id="ARBA00023284"/>
    </source>
</evidence>
<dbReference type="AlphaFoldDB" id="A0A7G7YQN8"/>
<dbReference type="Gene3D" id="3.40.30.10">
    <property type="entry name" value="Glutaredoxin"/>
    <property type="match status" value="1"/>
</dbReference>
<dbReference type="RefSeq" id="WP_186276900.1">
    <property type="nucleotide sequence ID" value="NZ_CP046883.1"/>
</dbReference>
<feature type="site" description="Deprotonates C-terminal active site Cys" evidence="9">
    <location>
        <position position="26"/>
    </location>
</feature>
<dbReference type="InterPro" id="IPR005746">
    <property type="entry name" value="Thioredoxin"/>
</dbReference>
<feature type="domain" description="Thioredoxin" evidence="11">
    <location>
        <begin position="1"/>
        <end position="108"/>
    </location>
</feature>
<organism evidence="12 13">
    <name type="scientific">Corynebacterium anserum</name>
    <dbReference type="NCBI Taxonomy" id="2684406"/>
    <lineage>
        <taxon>Bacteria</taxon>
        <taxon>Bacillati</taxon>
        <taxon>Actinomycetota</taxon>
        <taxon>Actinomycetes</taxon>
        <taxon>Mycobacteriales</taxon>
        <taxon>Corynebacteriaceae</taxon>
        <taxon>Corynebacterium</taxon>
    </lineage>
</organism>
<dbReference type="PRINTS" id="PR00421">
    <property type="entry name" value="THIOREDOXIN"/>
</dbReference>
<dbReference type="NCBIfam" id="TIGR01068">
    <property type="entry name" value="thioredoxin"/>
    <property type="match status" value="1"/>
</dbReference>
<dbReference type="PROSITE" id="PS51352">
    <property type="entry name" value="THIOREDOXIN_2"/>
    <property type="match status" value="1"/>
</dbReference>
<evidence type="ECO:0000256" key="10">
    <source>
        <dbReference type="PIRSR" id="PIRSR000077-4"/>
    </source>
</evidence>
<evidence type="ECO:0000256" key="7">
    <source>
        <dbReference type="NCBIfam" id="TIGR01068"/>
    </source>
</evidence>
<feature type="active site" description="Nucleophile" evidence="9">
    <location>
        <position position="32"/>
    </location>
</feature>
<keyword evidence="13" id="KW-1185">Reference proteome</keyword>
<dbReference type="Pfam" id="PF00085">
    <property type="entry name" value="Thioredoxin"/>
    <property type="match status" value="1"/>
</dbReference>
<comment type="function">
    <text evidence="1">Participates in various redox reactions through the reversible oxidation of its active center dithiol to a disulfide and catalyzes dithiol-disulfide exchange reactions.</text>
</comment>
<dbReference type="PIRSF" id="PIRSF000077">
    <property type="entry name" value="Thioredoxin"/>
    <property type="match status" value="1"/>
</dbReference>
<keyword evidence="4" id="KW-0249">Electron transport</keyword>
<keyword evidence="3" id="KW-0813">Transport</keyword>
<dbReference type="SUPFAM" id="SSF52833">
    <property type="entry name" value="Thioredoxin-like"/>
    <property type="match status" value="1"/>
</dbReference>
<dbReference type="KEGG" id="cans:GP473_09280"/>
<evidence type="ECO:0000256" key="2">
    <source>
        <dbReference type="ARBA" id="ARBA00008987"/>
    </source>
</evidence>
<sequence>MADIQKVTQNTFKDIVVNSDKPVLVDFWAEWCRPCHAMNPILEELSEEFDGKAVIAKVNIDEERALGAMFQIMSIPALLIYKEGKKVAEFVGVQSKEFLEEEINSHLSSAK</sequence>
<proteinExistence type="inferred from homology"/>
<keyword evidence="5 10" id="KW-1015">Disulfide bond</keyword>
<dbReference type="GO" id="GO:0015035">
    <property type="term" value="F:protein-disulfide reductase activity"/>
    <property type="evidence" value="ECO:0007669"/>
    <property type="project" value="UniProtKB-UniRule"/>
</dbReference>
<protein>
    <recommendedName>
        <fullName evidence="7 8">Thioredoxin</fullName>
    </recommendedName>
</protein>
<dbReference type="EMBL" id="CP046883">
    <property type="protein sequence ID" value="QNH96808.1"/>
    <property type="molecule type" value="Genomic_DNA"/>
</dbReference>
<accession>A0A7G7YQN8</accession>
<dbReference type="Proteomes" id="UP000515275">
    <property type="component" value="Chromosome"/>
</dbReference>
<keyword evidence="6 10" id="KW-0676">Redox-active center</keyword>
<reference evidence="12 13" key="1">
    <citation type="submission" date="2019-12" db="EMBL/GenBank/DDBJ databases">
        <title>Corynebacterium sp. nov., isolated from feces of the Anser Albifrons in China.</title>
        <authorList>
            <person name="Liu Q."/>
        </authorList>
    </citation>
    <scope>NUCLEOTIDE SEQUENCE [LARGE SCALE GENOMIC DNA]</scope>
    <source>
        <strain evidence="12 13">23H37-10</strain>
    </source>
</reference>
<dbReference type="PANTHER" id="PTHR45663:SF11">
    <property type="entry name" value="GEO12009P1"/>
    <property type="match status" value="1"/>
</dbReference>
<dbReference type="CDD" id="cd02947">
    <property type="entry name" value="TRX_family"/>
    <property type="match status" value="1"/>
</dbReference>
<evidence type="ECO:0000256" key="4">
    <source>
        <dbReference type="ARBA" id="ARBA00022982"/>
    </source>
</evidence>
<feature type="active site" description="Nucleophile" evidence="9">
    <location>
        <position position="35"/>
    </location>
</feature>
<feature type="site" description="Contributes to redox potential value" evidence="9">
    <location>
        <position position="34"/>
    </location>
</feature>
<evidence type="ECO:0000256" key="8">
    <source>
        <dbReference type="PIRNR" id="PIRNR000077"/>
    </source>
</evidence>
<evidence type="ECO:0000256" key="5">
    <source>
        <dbReference type="ARBA" id="ARBA00023157"/>
    </source>
</evidence>
<dbReference type="GO" id="GO:0045454">
    <property type="term" value="P:cell redox homeostasis"/>
    <property type="evidence" value="ECO:0007669"/>
    <property type="project" value="TreeGrafter"/>
</dbReference>